<dbReference type="GO" id="GO:0003779">
    <property type="term" value="F:actin binding"/>
    <property type="evidence" value="ECO:0007669"/>
    <property type="project" value="UniProtKB-KW"/>
</dbReference>
<dbReference type="GO" id="GO:0005737">
    <property type="term" value="C:cytoplasm"/>
    <property type="evidence" value="ECO:0007669"/>
    <property type="project" value="UniProtKB-SubCell"/>
</dbReference>
<keyword evidence="4" id="KW-0175">Coiled coil</keyword>
<dbReference type="InterPro" id="IPR027267">
    <property type="entry name" value="AH/BAR_dom_sf"/>
</dbReference>
<dbReference type="CDD" id="cd07643">
    <property type="entry name" value="I-BAR_IMD_MIM"/>
    <property type="match status" value="1"/>
</dbReference>
<comment type="similarity">
    <text evidence="6">Belongs to the MTSS family.</text>
</comment>
<keyword evidence="3" id="KW-0597">Phosphoprotein</keyword>
<dbReference type="KEGG" id="pmrn:116954145"/>
<dbReference type="PANTHER" id="PTHR15708">
    <property type="entry name" value="ACTIN BUNDLING/MISSING IN METASTASIS-RELATED"/>
    <property type="match status" value="1"/>
</dbReference>
<name>A0AAJ7U694_PETMA</name>
<accession>A0AAJ7U694</accession>
<evidence type="ECO:0000313" key="10">
    <source>
        <dbReference type="Proteomes" id="UP001318040"/>
    </source>
</evidence>
<reference evidence="11 12" key="1">
    <citation type="submission" date="2025-04" db="UniProtKB">
        <authorList>
            <consortium name="RefSeq"/>
        </authorList>
    </citation>
    <scope>IDENTIFICATION</scope>
    <source>
        <tissue evidence="11 12">Sperm</tissue>
    </source>
</reference>
<comment type="subcellular location">
    <subcellularLocation>
        <location evidence="1">Cytoplasm</location>
    </subcellularLocation>
</comment>
<feature type="domain" description="IMD" evidence="9">
    <location>
        <begin position="1"/>
        <end position="250"/>
    </location>
</feature>
<evidence type="ECO:0000256" key="3">
    <source>
        <dbReference type="ARBA" id="ARBA00022553"/>
    </source>
</evidence>
<feature type="compositionally biased region" description="Polar residues" evidence="7">
    <location>
        <begin position="657"/>
        <end position="672"/>
    </location>
</feature>
<feature type="compositionally biased region" description="Basic and acidic residues" evidence="7">
    <location>
        <begin position="461"/>
        <end position="472"/>
    </location>
</feature>
<dbReference type="GO" id="GO:0009898">
    <property type="term" value="C:cytoplasmic side of plasma membrane"/>
    <property type="evidence" value="ECO:0007669"/>
    <property type="project" value="TreeGrafter"/>
</dbReference>
<evidence type="ECO:0000256" key="2">
    <source>
        <dbReference type="ARBA" id="ARBA00022490"/>
    </source>
</evidence>
<evidence type="ECO:0000256" key="1">
    <source>
        <dbReference type="ARBA" id="ARBA00004496"/>
    </source>
</evidence>
<feature type="region of interest" description="Disordered" evidence="7">
    <location>
        <begin position="438"/>
        <end position="495"/>
    </location>
</feature>
<dbReference type="GO" id="GO:0015629">
    <property type="term" value="C:actin cytoskeleton"/>
    <property type="evidence" value="ECO:0007669"/>
    <property type="project" value="TreeGrafter"/>
</dbReference>
<sequence>METALERECNALGGLFQSIVNDMKSSYPVWEDFTNKATKFHSQLRTTVVAAATFLDAFQKIADLATNSRGATREIGSAFTRMCMRHKSIEFKLRQFSVALLDSLINPLQERLEDWKKSTNQLDKDHAKDFKRVRQEIKKKSLDTMKLQKKVKKGKGEIQPQLEHALQDVTDMYLLLEETEKQAVRRALIEERTRFCSFACMLRPVVDEELAMLEEITHLQTIVDDLAKLTVDPHRLPPASEQVILDLKGSDYSWSYQTPPSSPSSSGSRKSSMCSSNSIHSSDSQSSGSHPYSAVSHYRYHGLHAHTPALPSTRLSSISSHDSGFMSQDVAYSKPPSPLPLDAVSQVSQKSLGSASSEASEPGLSVSSCGSPAPAVVSSSTGPHADKPFVFPVAECVLHPAPTPPRACHPRPASLPPYSPVPMLPGFTPSSRVPSWKDWSKPGPYDQPMVNTLQRRRDKSKAKCGDAEKGADGDAATCQPDEGQQRPRSIDVPTGIKVGEVSASELALVLKRGLHLESQKSNRDSMQGSSGYSTQTTTPSCSEDTLPSQVSDSDCLSVNGDAELEPAVEFDRSCTIPRNSDLSQSYRRMFHSKRPASTAGIPNCGGAATAGTPGVATIRRNPSSKPLLRRAGSAAGPIPIRPPVVPVKPPAVPTLPGSLSPSHAGSDESLQLSGGSASPSSGSSGGGGGGASEPTRASHGQRPGSPGRDGSPLAPEHRRGSPGHCDGAQEHKRGASPVIGSVGSSTASDCGDPSIASSPSKSDGAFSVQSSAPGSPTSPVPAAETPRRIAARERDAVKDELCGAENQQALVVDSGAQVSRHHGISPAEPSCPLGVKTIPVSPCPSPPSPSQGEDVLSSIRRGVRLRRTITNDRSAPRI</sequence>
<feature type="compositionally biased region" description="Polar residues" evidence="7">
    <location>
        <begin position="755"/>
        <end position="777"/>
    </location>
</feature>
<feature type="compositionally biased region" description="Low complexity" evidence="7">
    <location>
        <begin position="525"/>
        <end position="538"/>
    </location>
</feature>
<evidence type="ECO:0000256" key="7">
    <source>
        <dbReference type="SAM" id="MobiDB-lite"/>
    </source>
</evidence>
<dbReference type="PROSITE" id="PS51338">
    <property type="entry name" value="IMD"/>
    <property type="match status" value="1"/>
</dbReference>
<dbReference type="RefSeq" id="XP_032830499.1">
    <property type="nucleotide sequence ID" value="XM_032974608.1"/>
</dbReference>
<feature type="region of interest" description="Disordered" evidence="7">
    <location>
        <begin position="350"/>
        <end position="381"/>
    </location>
</feature>
<keyword evidence="2" id="KW-0963">Cytoplasm</keyword>
<protein>
    <submittedName>
        <fullName evidence="11 12">Protein MTSS 1-like isoform X1</fullName>
    </submittedName>
</protein>
<dbReference type="FunFam" id="1.20.1270.60:FF:000010">
    <property type="entry name" value="Metastasis suppressor 1, isoform CRA_e"/>
    <property type="match status" value="1"/>
</dbReference>
<feature type="domain" description="WH2" evidence="8">
    <location>
        <begin position="851"/>
        <end position="868"/>
    </location>
</feature>
<keyword evidence="5" id="KW-0009">Actin-binding</keyword>
<dbReference type="Pfam" id="PF08397">
    <property type="entry name" value="IMD"/>
    <property type="match status" value="1"/>
</dbReference>
<keyword evidence="10" id="KW-1185">Reference proteome</keyword>
<organism evidence="10 12">
    <name type="scientific">Petromyzon marinus</name>
    <name type="common">Sea lamprey</name>
    <dbReference type="NCBI Taxonomy" id="7757"/>
    <lineage>
        <taxon>Eukaryota</taxon>
        <taxon>Metazoa</taxon>
        <taxon>Chordata</taxon>
        <taxon>Craniata</taxon>
        <taxon>Vertebrata</taxon>
        <taxon>Cyclostomata</taxon>
        <taxon>Hyperoartia</taxon>
        <taxon>Petromyzontiformes</taxon>
        <taxon>Petromyzontidae</taxon>
        <taxon>Petromyzon</taxon>
    </lineage>
</organism>
<feature type="compositionally biased region" description="Low complexity" evidence="7">
    <location>
        <begin position="605"/>
        <end position="617"/>
    </location>
</feature>
<dbReference type="GO" id="GO:0030031">
    <property type="term" value="P:cell projection assembly"/>
    <property type="evidence" value="ECO:0007669"/>
    <property type="project" value="TreeGrafter"/>
</dbReference>
<proteinExistence type="inferred from homology"/>
<feature type="region of interest" description="Disordered" evidence="7">
    <location>
        <begin position="255"/>
        <end position="291"/>
    </location>
</feature>
<dbReference type="RefSeq" id="XP_032830500.1">
    <property type="nucleotide sequence ID" value="XM_032974609.1"/>
</dbReference>
<dbReference type="PANTHER" id="PTHR15708:SF4">
    <property type="entry name" value="FI21477P1-RELATED"/>
    <property type="match status" value="1"/>
</dbReference>
<dbReference type="InterPro" id="IPR030127">
    <property type="entry name" value="MTSS1/MTSS2"/>
</dbReference>
<dbReference type="GO" id="GO:0005543">
    <property type="term" value="F:phospholipid binding"/>
    <property type="evidence" value="ECO:0007669"/>
    <property type="project" value="TreeGrafter"/>
</dbReference>
<dbReference type="Pfam" id="PF02205">
    <property type="entry name" value="WH2"/>
    <property type="match status" value="1"/>
</dbReference>
<gene>
    <name evidence="11 12" type="primary">LOC116954145</name>
</gene>
<evidence type="ECO:0000259" key="8">
    <source>
        <dbReference type="PROSITE" id="PS51082"/>
    </source>
</evidence>
<dbReference type="AlphaFoldDB" id="A0AAJ7U694"/>
<feature type="compositionally biased region" description="Basic and acidic residues" evidence="7">
    <location>
        <begin position="785"/>
        <end position="795"/>
    </location>
</feature>
<feature type="region of interest" description="Disordered" evidence="7">
    <location>
        <begin position="518"/>
        <end position="554"/>
    </location>
</feature>
<feature type="region of interest" description="Disordered" evidence="7">
    <location>
        <begin position="596"/>
        <end position="795"/>
    </location>
</feature>
<dbReference type="InterPro" id="IPR003124">
    <property type="entry name" value="WH2_dom"/>
</dbReference>
<feature type="compositionally biased region" description="Polar residues" evidence="7">
    <location>
        <begin position="539"/>
        <end position="554"/>
    </location>
</feature>
<evidence type="ECO:0000313" key="11">
    <source>
        <dbReference type="RefSeq" id="XP_032830499.1"/>
    </source>
</evidence>
<feature type="compositionally biased region" description="Polar residues" evidence="7">
    <location>
        <begin position="350"/>
        <end position="370"/>
    </location>
</feature>
<dbReference type="SUPFAM" id="SSF103657">
    <property type="entry name" value="BAR/IMD domain-like"/>
    <property type="match status" value="1"/>
</dbReference>
<dbReference type="Gene3D" id="1.20.1270.60">
    <property type="entry name" value="Arfaptin homology (AH) domain/BAR domain"/>
    <property type="match status" value="1"/>
</dbReference>
<evidence type="ECO:0000256" key="5">
    <source>
        <dbReference type="ARBA" id="ARBA00023203"/>
    </source>
</evidence>
<evidence type="ECO:0000256" key="4">
    <source>
        <dbReference type="ARBA" id="ARBA00023054"/>
    </source>
</evidence>
<dbReference type="GO" id="GO:0007009">
    <property type="term" value="P:plasma membrane organization"/>
    <property type="evidence" value="ECO:0007669"/>
    <property type="project" value="InterPro"/>
</dbReference>
<feature type="compositionally biased region" description="Low complexity" evidence="7">
    <location>
        <begin position="673"/>
        <end position="682"/>
    </location>
</feature>
<dbReference type="PROSITE" id="PS51082">
    <property type="entry name" value="WH2"/>
    <property type="match status" value="1"/>
</dbReference>
<evidence type="ECO:0000313" key="12">
    <source>
        <dbReference type="RefSeq" id="XP_032830500.1"/>
    </source>
</evidence>
<feature type="compositionally biased region" description="Pro residues" evidence="7">
    <location>
        <begin position="639"/>
        <end position="653"/>
    </location>
</feature>
<evidence type="ECO:0000259" key="9">
    <source>
        <dbReference type="PROSITE" id="PS51338"/>
    </source>
</evidence>
<dbReference type="Proteomes" id="UP001318040">
    <property type="component" value="Chromosome 54"/>
</dbReference>
<evidence type="ECO:0000256" key="6">
    <source>
        <dbReference type="ARBA" id="ARBA00061293"/>
    </source>
</evidence>
<dbReference type="CDD" id="cd22060">
    <property type="entry name" value="WH2_MTSS1"/>
    <property type="match status" value="1"/>
</dbReference>
<dbReference type="InterPro" id="IPR013606">
    <property type="entry name" value="I-BAR_dom"/>
</dbReference>